<proteinExistence type="predicted"/>
<evidence type="ECO:0000313" key="1">
    <source>
        <dbReference type="EMBL" id="SSC66478.1"/>
    </source>
</evidence>
<sequence length="46" mass="4944">MRARGIGREPPPPLTIEAGFCEDGARRIAGAQEQDIEMLLGHGRGL</sequence>
<dbReference type="EMBL" id="UEYP01000002">
    <property type="protein sequence ID" value="SSC66478.1"/>
    <property type="molecule type" value="Genomic_DNA"/>
</dbReference>
<dbReference type="Proteomes" id="UP000254764">
    <property type="component" value="Unassembled WGS sequence"/>
</dbReference>
<evidence type="ECO:0000313" key="2">
    <source>
        <dbReference type="Proteomes" id="UP000254764"/>
    </source>
</evidence>
<name>A0A376AFC9_9HYPH</name>
<accession>A0A376AFC9</accession>
<reference evidence="2" key="1">
    <citation type="submission" date="2018-07" db="EMBL/GenBank/DDBJ databases">
        <authorList>
            <person name="Peiro R."/>
            <person name="Begona"/>
            <person name="Cbmso G."/>
            <person name="Lopez M."/>
            <person name="Gonzalez S."/>
        </authorList>
    </citation>
    <scope>NUCLEOTIDE SEQUENCE [LARGE SCALE GENOMIC DNA]</scope>
</reference>
<keyword evidence="2" id="KW-1185">Reference proteome</keyword>
<dbReference type="AlphaFoldDB" id="A0A376AFC9"/>
<organism evidence="1 2">
    <name type="scientific">Ciceribacter selenitireducens ATCC BAA-1503</name>
    <dbReference type="NCBI Taxonomy" id="1336235"/>
    <lineage>
        <taxon>Bacteria</taxon>
        <taxon>Pseudomonadati</taxon>
        <taxon>Pseudomonadota</taxon>
        <taxon>Alphaproteobacteria</taxon>
        <taxon>Hyphomicrobiales</taxon>
        <taxon>Rhizobiaceae</taxon>
        <taxon>Ciceribacter</taxon>
    </lineage>
</organism>
<gene>
    <name evidence="1" type="ORF">RHIZ70_2186</name>
</gene>
<protein>
    <submittedName>
        <fullName evidence="1">Uncharacterized protein</fullName>
    </submittedName>
</protein>